<dbReference type="SUPFAM" id="SSF54695">
    <property type="entry name" value="POZ domain"/>
    <property type="match status" value="1"/>
</dbReference>
<feature type="region of interest" description="Disordered" evidence="1">
    <location>
        <begin position="32"/>
        <end position="52"/>
    </location>
</feature>
<keyword evidence="3" id="KW-1185">Reference proteome</keyword>
<dbReference type="Proteomes" id="UP000305067">
    <property type="component" value="Unassembled WGS sequence"/>
</dbReference>
<evidence type="ECO:0000313" key="2">
    <source>
        <dbReference type="EMBL" id="TFK95980.1"/>
    </source>
</evidence>
<dbReference type="Gene3D" id="3.30.710.10">
    <property type="entry name" value="Potassium Channel Kv1.1, Chain A"/>
    <property type="match status" value="1"/>
</dbReference>
<sequence>KVEDQLFKVPKYRFMKESEVFQDMFSLPQGCEDDDDSWGESDEKGKSVNRGRFFREGGSDEHPIVLEGIQCIDFERFLEVLYPLDTPPTSPTPFSLDTYRSTLTLATMWSFRTLRTHCISQMRTLVPALPSLEKVLLARRCRVRSWLIEGYDELIRRKTHITESESLQLGQIETVRLYQERERCRKAGHEGSGPGSYGFGLVVGGQGHGGSYTPPTFGVTSSMGNRPFVPPYMSLNSEGAAGSGRRGQKGSEECYECSHHTSVYGLFAGELSGMVDETVRDDEQVRVAAGGDWRRLVDRSLVQVPDGMQ</sequence>
<dbReference type="OrthoDB" id="3199068at2759"/>
<dbReference type="STRING" id="1884261.A0A5C3Q6J2"/>
<dbReference type="AlphaFoldDB" id="A0A5C3Q6J2"/>
<organism evidence="2 3">
    <name type="scientific">Pterulicium gracile</name>
    <dbReference type="NCBI Taxonomy" id="1884261"/>
    <lineage>
        <taxon>Eukaryota</taxon>
        <taxon>Fungi</taxon>
        <taxon>Dikarya</taxon>
        <taxon>Basidiomycota</taxon>
        <taxon>Agaricomycotina</taxon>
        <taxon>Agaricomycetes</taxon>
        <taxon>Agaricomycetidae</taxon>
        <taxon>Agaricales</taxon>
        <taxon>Pleurotineae</taxon>
        <taxon>Pterulaceae</taxon>
        <taxon>Pterulicium</taxon>
    </lineage>
</organism>
<dbReference type="InterPro" id="IPR011333">
    <property type="entry name" value="SKP1/BTB/POZ_sf"/>
</dbReference>
<name>A0A5C3Q6J2_9AGAR</name>
<proteinExistence type="predicted"/>
<reference evidence="2 3" key="1">
    <citation type="journal article" date="2019" name="Nat. Ecol. Evol.">
        <title>Megaphylogeny resolves global patterns of mushroom evolution.</title>
        <authorList>
            <person name="Varga T."/>
            <person name="Krizsan K."/>
            <person name="Foldi C."/>
            <person name="Dima B."/>
            <person name="Sanchez-Garcia M."/>
            <person name="Sanchez-Ramirez S."/>
            <person name="Szollosi G.J."/>
            <person name="Szarkandi J.G."/>
            <person name="Papp V."/>
            <person name="Albert L."/>
            <person name="Andreopoulos W."/>
            <person name="Angelini C."/>
            <person name="Antonin V."/>
            <person name="Barry K.W."/>
            <person name="Bougher N.L."/>
            <person name="Buchanan P."/>
            <person name="Buyck B."/>
            <person name="Bense V."/>
            <person name="Catcheside P."/>
            <person name="Chovatia M."/>
            <person name="Cooper J."/>
            <person name="Damon W."/>
            <person name="Desjardin D."/>
            <person name="Finy P."/>
            <person name="Geml J."/>
            <person name="Haridas S."/>
            <person name="Hughes K."/>
            <person name="Justo A."/>
            <person name="Karasinski D."/>
            <person name="Kautmanova I."/>
            <person name="Kiss B."/>
            <person name="Kocsube S."/>
            <person name="Kotiranta H."/>
            <person name="LaButti K.M."/>
            <person name="Lechner B.E."/>
            <person name="Liimatainen K."/>
            <person name="Lipzen A."/>
            <person name="Lukacs Z."/>
            <person name="Mihaltcheva S."/>
            <person name="Morgado L.N."/>
            <person name="Niskanen T."/>
            <person name="Noordeloos M.E."/>
            <person name="Ohm R.A."/>
            <person name="Ortiz-Santana B."/>
            <person name="Ovrebo C."/>
            <person name="Racz N."/>
            <person name="Riley R."/>
            <person name="Savchenko A."/>
            <person name="Shiryaev A."/>
            <person name="Soop K."/>
            <person name="Spirin V."/>
            <person name="Szebenyi C."/>
            <person name="Tomsovsky M."/>
            <person name="Tulloss R.E."/>
            <person name="Uehling J."/>
            <person name="Grigoriev I.V."/>
            <person name="Vagvolgyi C."/>
            <person name="Papp T."/>
            <person name="Martin F.M."/>
            <person name="Miettinen O."/>
            <person name="Hibbett D.S."/>
            <person name="Nagy L.G."/>
        </authorList>
    </citation>
    <scope>NUCLEOTIDE SEQUENCE [LARGE SCALE GENOMIC DNA]</scope>
    <source>
        <strain evidence="2 3">CBS 309.79</strain>
    </source>
</reference>
<evidence type="ECO:0008006" key="4">
    <source>
        <dbReference type="Google" id="ProtNLM"/>
    </source>
</evidence>
<protein>
    <recommendedName>
        <fullName evidence="4">BTB domain-containing protein</fullName>
    </recommendedName>
</protein>
<evidence type="ECO:0000313" key="3">
    <source>
        <dbReference type="Proteomes" id="UP000305067"/>
    </source>
</evidence>
<accession>A0A5C3Q6J2</accession>
<gene>
    <name evidence="2" type="ORF">BDV98DRAFT_516688</name>
</gene>
<feature type="non-terminal residue" evidence="2">
    <location>
        <position position="1"/>
    </location>
</feature>
<dbReference type="EMBL" id="ML178870">
    <property type="protein sequence ID" value="TFK95980.1"/>
    <property type="molecule type" value="Genomic_DNA"/>
</dbReference>
<evidence type="ECO:0000256" key="1">
    <source>
        <dbReference type="SAM" id="MobiDB-lite"/>
    </source>
</evidence>